<sequence length="275" mass="30206">MSHHPHDPDPHEPDHGEAVGLPWVPQPRKGAEHLGRDLPAEPSPLELIELAERLRAFVAAHTTAPYEIDTSDPLAREACWALAAFVADKPIRDAAEVTALWYVARRHAQTGASVRRLGKLLEPAVIWLSPEDEGGLPIRSRFAFWMVSCGGERARFGPLRAVGIYRELVPVLTGHGVSRARPMEMWREILTGLSELCDWAGGPGGRHGEIAVEVGLAYARLASQVGRRAEAVSCFRALHRQLRELDLAAGRRPETDLTLLDIELDLRALGALPPD</sequence>
<organism evidence="2 3">
    <name type="scientific">Raineyella fluvialis</name>
    <dbReference type="NCBI Taxonomy" id="2662261"/>
    <lineage>
        <taxon>Bacteria</taxon>
        <taxon>Bacillati</taxon>
        <taxon>Actinomycetota</taxon>
        <taxon>Actinomycetes</taxon>
        <taxon>Propionibacteriales</taxon>
        <taxon>Propionibacteriaceae</taxon>
        <taxon>Raineyella</taxon>
    </lineage>
</organism>
<evidence type="ECO:0000313" key="3">
    <source>
        <dbReference type="Proteomes" id="UP000386847"/>
    </source>
</evidence>
<feature type="compositionally biased region" description="Basic and acidic residues" evidence="1">
    <location>
        <begin position="1"/>
        <end position="17"/>
    </location>
</feature>
<protein>
    <submittedName>
        <fullName evidence="2">Uncharacterized protein</fullName>
    </submittedName>
</protein>
<dbReference type="KEGG" id="rain:Rai3103_02420"/>
<proteinExistence type="predicted"/>
<reference evidence="2 3" key="1">
    <citation type="submission" date="2019-10" db="EMBL/GenBank/DDBJ databases">
        <title>Genomic analysis of Raineyella sp. CBA3103.</title>
        <authorList>
            <person name="Roh S.W."/>
        </authorList>
    </citation>
    <scope>NUCLEOTIDE SEQUENCE [LARGE SCALE GENOMIC DNA]</scope>
    <source>
        <strain evidence="2 3">CBA3103</strain>
    </source>
</reference>
<feature type="region of interest" description="Disordered" evidence="1">
    <location>
        <begin position="1"/>
        <end position="38"/>
    </location>
</feature>
<gene>
    <name evidence="2" type="ORF">Rai3103_02420</name>
</gene>
<accession>A0A5Q2FEM0</accession>
<keyword evidence="3" id="KW-1185">Reference proteome</keyword>
<dbReference type="RefSeq" id="WP_153571254.1">
    <property type="nucleotide sequence ID" value="NZ_CP045725.1"/>
</dbReference>
<name>A0A5Q2FEM0_9ACTN</name>
<evidence type="ECO:0000313" key="2">
    <source>
        <dbReference type="EMBL" id="QGF22726.1"/>
    </source>
</evidence>
<feature type="compositionally biased region" description="Basic and acidic residues" evidence="1">
    <location>
        <begin position="29"/>
        <end position="38"/>
    </location>
</feature>
<dbReference type="Proteomes" id="UP000386847">
    <property type="component" value="Chromosome"/>
</dbReference>
<dbReference type="EMBL" id="CP045725">
    <property type="protein sequence ID" value="QGF22726.1"/>
    <property type="molecule type" value="Genomic_DNA"/>
</dbReference>
<dbReference type="AlphaFoldDB" id="A0A5Q2FEM0"/>
<evidence type="ECO:0000256" key="1">
    <source>
        <dbReference type="SAM" id="MobiDB-lite"/>
    </source>
</evidence>